<dbReference type="Gene3D" id="3.10.450.50">
    <property type="match status" value="1"/>
</dbReference>
<name>A0AAW0GBW7_9APHY</name>
<feature type="domain" description="TAP-C" evidence="10">
    <location>
        <begin position="556"/>
        <end position="607"/>
    </location>
</feature>
<dbReference type="Pfam" id="PF22602">
    <property type="entry name" value="NXF_NTF2"/>
    <property type="match status" value="1"/>
</dbReference>
<sequence length="607" mass="66757">MLSTPTPPAGSRAIAANAFRKAGLMDSDTRMRDATHDGRKGAKSHRPRPSRPRAINAILGKDQPSSSNRDPRVIARLAASAASEGLSIRGASKAASAGAGVRASRRAEALRASTEARQPQMVKLWQQFVERRWNKEAGFVDLSNTASDAFLRENRMTPIGSGASSRESAVIFKIISQLQPVPQTLSLANNKIPTGHSLSTLSHYLPDLQNLSIEGNGLKTWRDLDCIAGRRTKLTKLRELILTGNPIRDMEYKNGRGDRYKSEMARRFPSLEMLDQEPIQKITFDVQPAESSSKPIAQSETPTTFPNDMGSSFVTGVPGNVVSDFLMRFFPLFDNQRLALVDAYHPSATFSFSANTSIPSKARLSGYHVSKEMPNQKKLEWQPWLNGGIYGSRNLSRISQSNMDKVAKSLHIGNDNIIQAFTDLPKTLHDIVGSPDKFCIDAWPVVHGDTTNLFISLHGQFTELPSEGIRSFDRSFVLAPAPEGSRAKQNGWNVMILSDQFTVRAYSSHDAWKPGPMKVQADEKAASGPKSLSSWLSSLSPQLQAQLQEAVASIPEPQRTQVLEVCQRTGLSVQFSVDCLQGNGWEFARAVANFEQVKATLPREAFL</sequence>
<keyword evidence="6" id="KW-0509">mRNA transport</keyword>
<feature type="compositionally biased region" description="Basic residues" evidence="8">
    <location>
        <begin position="41"/>
        <end position="51"/>
    </location>
</feature>
<dbReference type="Pfam" id="PF24048">
    <property type="entry name" value="LRR_NXF1-5"/>
    <property type="match status" value="1"/>
</dbReference>
<dbReference type="PANTHER" id="PTHR10662:SF22">
    <property type="entry name" value="NUCLEAR RNA EXPORT FACTOR 1"/>
    <property type="match status" value="1"/>
</dbReference>
<dbReference type="GO" id="GO:0005634">
    <property type="term" value="C:nucleus"/>
    <property type="evidence" value="ECO:0007669"/>
    <property type="project" value="UniProtKB-SubCell"/>
</dbReference>
<dbReference type="InterPro" id="IPR032710">
    <property type="entry name" value="NTF2-like_dom_sf"/>
</dbReference>
<keyword evidence="12" id="KW-1185">Reference proteome</keyword>
<dbReference type="SUPFAM" id="SSF54427">
    <property type="entry name" value="NTF2-like"/>
    <property type="match status" value="1"/>
</dbReference>
<evidence type="ECO:0000256" key="7">
    <source>
        <dbReference type="ARBA" id="ARBA00023242"/>
    </source>
</evidence>
<dbReference type="Proteomes" id="UP001385951">
    <property type="component" value="Unassembled WGS sequence"/>
</dbReference>
<proteinExistence type="inferred from homology"/>
<dbReference type="CDD" id="cd14342">
    <property type="entry name" value="UBA_TAP-C"/>
    <property type="match status" value="1"/>
</dbReference>
<evidence type="ECO:0000256" key="8">
    <source>
        <dbReference type="SAM" id="MobiDB-lite"/>
    </source>
</evidence>
<protein>
    <recommendedName>
        <fullName evidence="13">NTF2-like protein</fullName>
    </recommendedName>
</protein>
<dbReference type="GO" id="GO:0003723">
    <property type="term" value="F:RNA binding"/>
    <property type="evidence" value="ECO:0007669"/>
    <property type="project" value="TreeGrafter"/>
</dbReference>
<reference evidence="11 12" key="1">
    <citation type="submission" date="2022-09" db="EMBL/GenBank/DDBJ databases">
        <authorList>
            <person name="Palmer J.M."/>
        </authorList>
    </citation>
    <scope>NUCLEOTIDE SEQUENCE [LARGE SCALE GENOMIC DNA]</scope>
    <source>
        <strain evidence="11 12">DSM 7382</strain>
    </source>
</reference>
<evidence type="ECO:0008006" key="13">
    <source>
        <dbReference type="Google" id="ProtNLM"/>
    </source>
</evidence>
<dbReference type="InterPro" id="IPR030217">
    <property type="entry name" value="NXF_fam"/>
</dbReference>
<dbReference type="Pfam" id="PF03943">
    <property type="entry name" value="TAP_C"/>
    <property type="match status" value="1"/>
</dbReference>
<evidence type="ECO:0000313" key="11">
    <source>
        <dbReference type="EMBL" id="KAK7690840.1"/>
    </source>
</evidence>
<evidence type="ECO:0000259" key="9">
    <source>
        <dbReference type="PROSITE" id="PS50177"/>
    </source>
</evidence>
<evidence type="ECO:0000256" key="2">
    <source>
        <dbReference type="ARBA" id="ARBA00009285"/>
    </source>
</evidence>
<keyword evidence="7" id="KW-0539">Nucleus</keyword>
<dbReference type="InterPro" id="IPR057125">
    <property type="entry name" value="NXF1/2/3/5-like_LRR"/>
</dbReference>
<evidence type="ECO:0000313" key="12">
    <source>
        <dbReference type="Proteomes" id="UP001385951"/>
    </source>
</evidence>
<dbReference type="AlphaFoldDB" id="A0AAW0GBW7"/>
<dbReference type="PANTHER" id="PTHR10662">
    <property type="entry name" value="NUCLEAR RNA EXPORT FACTOR"/>
    <property type="match status" value="1"/>
</dbReference>
<dbReference type="InterPro" id="IPR018222">
    <property type="entry name" value="Nuclear_transport_factor_2_euk"/>
</dbReference>
<feature type="region of interest" description="Disordered" evidence="8">
    <location>
        <begin position="20"/>
        <end position="70"/>
    </location>
</feature>
<keyword evidence="5" id="KW-0677">Repeat</keyword>
<comment type="caution">
    <text evidence="11">The sequence shown here is derived from an EMBL/GenBank/DDBJ whole genome shotgun (WGS) entry which is preliminary data.</text>
</comment>
<evidence type="ECO:0000256" key="4">
    <source>
        <dbReference type="ARBA" id="ARBA00022614"/>
    </source>
</evidence>
<comment type="subcellular location">
    <subcellularLocation>
        <location evidence="1">Nucleus</location>
    </subcellularLocation>
</comment>
<gene>
    <name evidence="11" type="ORF">QCA50_005941</name>
</gene>
<dbReference type="Gene3D" id="3.80.10.10">
    <property type="entry name" value="Ribonuclease Inhibitor"/>
    <property type="match status" value="1"/>
</dbReference>
<dbReference type="InterPro" id="IPR009060">
    <property type="entry name" value="UBA-like_sf"/>
</dbReference>
<keyword evidence="3" id="KW-0813">Transport</keyword>
<evidence type="ECO:0000256" key="1">
    <source>
        <dbReference type="ARBA" id="ARBA00004123"/>
    </source>
</evidence>
<dbReference type="SMART" id="SM00804">
    <property type="entry name" value="TAP_C"/>
    <property type="match status" value="1"/>
</dbReference>
<dbReference type="EMBL" id="JASBNA010000006">
    <property type="protein sequence ID" value="KAK7690840.1"/>
    <property type="molecule type" value="Genomic_DNA"/>
</dbReference>
<evidence type="ECO:0000259" key="10">
    <source>
        <dbReference type="PROSITE" id="PS51281"/>
    </source>
</evidence>
<dbReference type="PROSITE" id="PS51281">
    <property type="entry name" value="TAP_C"/>
    <property type="match status" value="1"/>
</dbReference>
<keyword evidence="4" id="KW-0433">Leucine-rich repeat</keyword>
<dbReference type="Gene3D" id="1.10.8.10">
    <property type="entry name" value="DNA helicase RuvA subunit, C-terminal domain"/>
    <property type="match status" value="1"/>
</dbReference>
<dbReference type="InterPro" id="IPR005637">
    <property type="entry name" value="TAP_C_dom"/>
</dbReference>
<feature type="domain" description="NTF2" evidence="9">
    <location>
        <begin position="321"/>
        <end position="503"/>
    </location>
</feature>
<organism evidence="11 12">
    <name type="scientific">Cerrena zonata</name>
    <dbReference type="NCBI Taxonomy" id="2478898"/>
    <lineage>
        <taxon>Eukaryota</taxon>
        <taxon>Fungi</taxon>
        <taxon>Dikarya</taxon>
        <taxon>Basidiomycota</taxon>
        <taxon>Agaricomycotina</taxon>
        <taxon>Agaricomycetes</taxon>
        <taxon>Polyporales</taxon>
        <taxon>Cerrenaceae</taxon>
        <taxon>Cerrena</taxon>
    </lineage>
</organism>
<evidence type="ECO:0000256" key="6">
    <source>
        <dbReference type="ARBA" id="ARBA00022816"/>
    </source>
</evidence>
<evidence type="ECO:0000256" key="5">
    <source>
        <dbReference type="ARBA" id="ARBA00022737"/>
    </source>
</evidence>
<dbReference type="InterPro" id="IPR002075">
    <property type="entry name" value="NTF2_dom"/>
</dbReference>
<dbReference type="InterPro" id="IPR032675">
    <property type="entry name" value="LRR_dom_sf"/>
</dbReference>
<dbReference type="SUPFAM" id="SSF46934">
    <property type="entry name" value="UBA-like"/>
    <property type="match status" value="1"/>
</dbReference>
<dbReference type="SUPFAM" id="SSF52058">
    <property type="entry name" value="L domain-like"/>
    <property type="match status" value="1"/>
</dbReference>
<dbReference type="PROSITE" id="PS50177">
    <property type="entry name" value="NTF2_DOMAIN"/>
    <property type="match status" value="1"/>
</dbReference>
<feature type="compositionally biased region" description="Basic and acidic residues" evidence="8">
    <location>
        <begin position="27"/>
        <end position="40"/>
    </location>
</feature>
<dbReference type="GO" id="GO:0016973">
    <property type="term" value="P:poly(A)+ mRNA export from nucleus"/>
    <property type="evidence" value="ECO:0007669"/>
    <property type="project" value="TreeGrafter"/>
</dbReference>
<comment type="similarity">
    <text evidence="2">Belongs to the NXF family.</text>
</comment>
<accession>A0AAW0GBW7</accession>
<evidence type="ECO:0000256" key="3">
    <source>
        <dbReference type="ARBA" id="ARBA00022448"/>
    </source>
</evidence>